<dbReference type="Pfam" id="PF12833">
    <property type="entry name" value="HTH_18"/>
    <property type="match status" value="1"/>
</dbReference>
<proteinExistence type="predicted"/>
<dbReference type="Pfam" id="PF01965">
    <property type="entry name" value="DJ-1_PfpI"/>
    <property type="match status" value="1"/>
</dbReference>
<evidence type="ECO:0000256" key="1">
    <source>
        <dbReference type="ARBA" id="ARBA00023015"/>
    </source>
</evidence>
<protein>
    <submittedName>
        <fullName evidence="5">GlxA family transcriptional regulator</fullName>
    </submittedName>
</protein>
<gene>
    <name evidence="5" type="ORF">ACFSXZ_37295</name>
</gene>
<keyword evidence="2" id="KW-0238">DNA-binding</keyword>
<dbReference type="EMBL" id="JBHUKR010000024">
    <property type="protein sequence ID" value="MFD2421999.1"/>
    <property type="molecule type" value="Genomic_DNA"/>
</dbReference>
<dbReference type="RefSeq" id="WP_378270870.1">
    <property type="nucleotide sequence ID" value="NZ_JBHUKR010000024.1"/>
</dbReference>
<evidence type="ECO:0000259" key="4">
    <source>
        <dbReference type="PROSITE" id="PS01124"/>
    </source>
</evidence>
<dbReference type="PROSITE" id="PS00041">
    <property type="entry name" value="HTH_ARAC_FAMILY_1"/>
    <property type="match status" value="1"/>
</dbReference>
<feature type="domain" description="HTH araC/xylS-type" evidence="4">
    <location>
        <begin position="212"/>
        <end position="309"/>
    </location>
</feature>
<keyword evidence="6" id="KW-1185">Reference proteome</keyword>
<evidence type="ECO:0000256" key="2">
    <source>
        <dbReference type="ARBA" id="ARBA00023125"/>
    </source>
</evidence>
<dbReference type="PANTHER" id="PTHR43130:SF3">
    <property type="entry name" value="HTH-TYPE TRANSCRIPTIONAL REGULATOR RV1931C"/>
    <property type="match status" value="1"/>
</dbReference>
<dbReference type="CDD" id="cd03137">
    <property type="entry name" value="GATase1_AraC_1"/>
    <property type="match status" value="1"/>
</dbReference>
<sequence>MTTHRVGALVFDGMTLLDVAGPVQVFTEADQGRRRYEISMVGAGGEDVRTSSGVRLAVDEIAGGHGYDTLLVPGTDGPPVADPVLVATVRRLARVSGRVASICTGSFLLAEAGLLDNRAATTHWRYADLLRRGYPAVTVEPDAIFVRAGTVFTSAGVTAGIDLALALVEDDHGPQLARDVARSLVVFMQRPGGQSQFSTRLALPAVRTGPLRTVLDAVTGDPAAEHTVDSLARRAGVSTRHLARLFRQELGLPPSRFVEMTRIELAQRLLVTGVAVTSAAQASGFGSDETLRRAFLRHVGLTPAAYRARFSTTR</sequence>
<evidence type="ECO:0000313" key="5">
    <source>
        <dbReference type="EMBL" id="MFD2421999.1"/>
    </source>
</evidence>
<evidence type="ECO:0000313" key="6">
    <source>
        <dbReference type="Proteomes" id="UP001597417"/>
    </source>
</evidence>
<organism evidence="5 6">
    <name type="scientific">Amycolatopsis pigmentata</name>
    <dbReference type="NCBI Taxonomy" id="450801"/>
    <lineage>
        <taxon>Bacteria</taxon>
        <taxon>Bacillati</taxon>
        <taxon>Actinomycetota</taxon>
        <taxon>Actinomycetes</taxon>
        <taxon>Pseudonocardiales</taxon>
        <taxon>Pseudonocardiaceae</taxon>
        <taxon>Amycolatopsis</taxon>
    </lineage>
</organism>
<comment type="caution">
    <text evidence="5">The sequence shown here is derived from an EMBL/GenBank/DDBJ whole genome shotgun (WGS) entry which is preliminary data.</text>
</comment>
<dbReference type="SUPFAM" id="SSF46689">
    <property type="entry name" value="Homeodomain-like"/>
    <property type="match status" value="2"/>
</dbReference>
<dbReference type="InterPro" id="IPR009057">
    <property type="entry name" value="Homeodomain-like_sf"/>
</dbReference>
<dbReference type="Proteomes" id="UP001597417">
    <property type="component" value="Unassembled WGS sequence"/>
</dbReference>
<dbReference type="InterPro" id="IPR002818">
    <property type="entry name" value="DJ-1/PfpI"/>
</dbReference>
<dbReference type="InterPro" id="IPR018060">
    <property type="entry name" value="HTH_AraC"/>
</dbReference>
<reference evidence="6" key="1">
    <citation type="journal article" date="2019" name="Int. J. Syst. Evol. Microbiol.">
        <title>The Global Catalogue of Microorganisms (GCM) 10K type strain sequencing project: providing services to taxonomists for standard genome sequencing and annotation.</title>
        <authorList>
            <consortium name="The Broad Institute Genomics Platform"/>
            <consortium name="The Broad Institute Genome Sequencing Center for Infectious Disease"/>
            <person name="Wu L."/>
            <person name="Ma J."/>
        </authorList>
    </citation>
    <scope>NUCLEOTIDE SEQUENCE [LARGE SCALE GENOMIC DNA]</scope>
    <source>
        <strain evidence="6">CGMCC 4.7645</strain>
    </source>
</reference>
<dbReference type="InterPro" id="IPR029062">
    <property type="entry name" value="Class_I_gatase-like"/>
</dbReference>
<keyword evidence="1" id="KW-0805">Transcription regulation</keyword>
<dbReference type="PROSITE" id="PS01124">
    <property type="entry name" value="HTH_ARAC_FAMILY_2"/>
    <property type="match status" value="1"/>
</dbReference>
<dbReference type="PANTHER" id="PTHR43130">
    <property type="entry name" value="ARAC-FAMILY TRANSCRIPTIONAL REGULATOR"/>
    <property type="match status" value="1"/>
</dbReference>
<name>A0ABW5G540_9PSEU</name>
<dbReference type="InterPro" id="IPR018062">
    <property type="entry name" value="HTH_AraC-typ_CS"/>
</dbReference>
<dbReference type="Gene3D" id="3.40.50.880">
    <property type="match status" value="1"/>
</dbReference>
<dbReference type="SMART" id="SM00342">
    <property type="entry name" value="HTH_ARAC"/>
    <property type="match status" value="1"/>
</dbReference>
<dbReference type="InterPro" id="IPR052158">
    <property type="entry name" value="INH-QAR"/>
</dbReference>
<dbReference type="SUPFAM" id="SSF52317">
    <property type="entry name" value="Class I glutamine amidotransferase-like"/>
    <property type="match status" value="1"/>
</dbReference>
<accession>A0ABW5G540</accession>
<evidence type="ECO:0000256" key="3">
    <source>
        <dbReference type="ARBA" id="ARBA00023163"/>
    </source>
</evidence>
<keyword evidence="3" id="KW-0804">Transcription</keyword>
<dbReference type="Gene3D" id="1.10.10.60">
    <property type="entry name" value="Homeodomain-like"/>
    <property type="match status" value="1"/>
</dbReference>